<dbReference type="WBParaSite" id="BTMF_0000096401-mRNA-1">
    <property type="protein sequence ID" value="BTMF_0000096401-mRNA-1"/>
    <property type="gene ID" value="BTMF_0000096401"/>
</dbReference>
<reference evidence="1" key="1">
    <citation type="submission" date="2017-02" db="UniProtKB">
        <authorList>
            <consortium name="WormBaseParasite"/>
        </authorList>
    </citation>
    <scope>IDENTIFICATION</scope>
</reference>
<protein>
    <submittedName>
        <fullName evidence="1">Uncharacterized protein</fullName>
    </submittedName>
</protein>
<proteinExistence type="predicted"/>
<accession>A0A0R3Q3U6</accession>
<organism evidence="1">
    <name type="scientific">Brugia timori</name>
    <dbReference type="NCBI Taxonomy" id="42155"/>
    <lineage>
        <taxon>Eukaryota</taxon>
        <taxon>Metazoa</taxon>
        <taxon>Ecdysozoa</taxon>
        <taxon>Nematoda</taxon>
        <taxon>Chromadorea</taxon>
        <taxon>Rhabditida</taxon>
        <taxon>Spirurina</taxon>
        <taxon>Spiruromorpha</taxon>
        <taxon>Filarioidea</taxon>
        <taxon>Onchocercidae</taxon>
        <taxon>Brugia</taxon>
    </lineage>
</organism>
<evidence type="ECO:0000313" key="1">
    <source>
        <dbReference type="WBParaSite" id="BTMF_0000096401-mRNA-1"/>
    </source>
</evidence>
<dbReference type="AlphaFoldDB" id="A0A0R3Q3U6"/>
<sequence>LSCGRLSELRLVRLPTPSRDLGVSVPSRKKIVVRLEFLCVL</sequence>
<name>A0A0R3Q3U6_9BILA</name>